<sequence>RQVELPKDDKKALEDDIQKLTDAYVKKVEDMAKAKTDEVMKL</sequence>
<dbReference type="InterPro" id="IPR023584">
    <property type="entry name" value="Ribosome_recyc_fac_dom"/>
</dbReference>
<feature type="domain" description="Ribosome recycling factor" evidence="1">
    <location>
        <begin position="4"/>
        <end position="40"/>
    </location>
</feature>
<comment type="caution">
    <text evidence="2">The sequence shown here is derived from an EMBL/GenBank/DDBJ whole genome shotgun (WGS) entry which is preliminary data.</text>
</comment>
<dbReference type="AlphaFoldDB" id="A0A2J8A4P7"/>
<dbReference type="EMBL" id="PGGS01000177">
    <property type="protein sequence ID" value="PNH07491.1"/>
    <property type="molecule type" value="Genomic_DNA"/>
</dbReference>
<evidence type="ECO:0000313" key="2">
    <source>
        <dbReference type="EMBL" id="PNH07491.1"/>
    </source>
</evidence>
<dbReference type="Proteomes" id="UP000236333">
    <property type="component" value="Unassembled WGS sequence"/>
</dbReference>
<organism evidence="2 3">
    <name type="scientific">Tetrabaena socialis</name>
    <dbReference type="NCBI Taxonomy" id="47790"/>
    <lineage>
        <taxon>Eukaryota</taxon>
        <taxon>Viridiplantae</taxon>
        <taxon>Chlorophyta</taxon>
        <taxon>core chlorophytes</taxon>
        <taxon>Chlorophyceae</taxon>
        <taxon>CS clade</taxon>
        <taxon>Chlamydomonadales</taxon>
        <taxon>Tetrabaenaceae</taxon>
        <taxon>Tetrabaena</taxon>
    </lineage>
</organism>
<proteinExistence type="predicted"/>
<dbReference type="SUPFAM" id="SSF55194">
    <property type="entry name" value="Ribosome recycling factor, RRF"/>
    <property type="match status" value="1"/>
</dbReference>
<dbReference type="Gene3D" id="1.10.132.20">
    <property type="entry name" value="Ribosome-recycling factor"/>
    <property type="match status" value="1"/>
</dbReference>
<protein>
    <recommendedName>
        <fullName evidence="1">Ribosome recycling factor domain-containing protein</fullName>
    </recommendedName>
</protein>
<dbReference type="InterPro" id="IPR036191">
    <property type="entry name" value="RRF_sf"/>
</dbReference>
<dbReference type="OrthoDB" id="407355at2759"/>
<dbReference type="Pfam" id="PF01765">
    <property type="entry name" value="RRF"/>
    <property type="match status" value="1"/>
</dbReference>
<gene>
    <name evidence="2" type="ORF">TSOC_006055</name>
</gene>
<name>A0A2J8A4P7_9CHLO</name>
<reference evidence="2 3" key="1">
    <citation type="journal article" date="2017" name="Mol. Biol. Evol.">
        <title>The 4-celled Tetrabaena socialis nuclear genome reveals the essential components for genetic control of cell number at the origin of multicellularity in the volvocine lineage.</title>
        <authorList>
            <person name="Featherston J."/>
            <person name="Arakaki Y."/>
            <person name="Hanschen E.R."/>
            <person name="Ferris P.J."/>
            <person name="Michod R.E."/>
            <person name="Olson B.J.S.C."/>
            <person name="Nozaki H."/>
            <person name="Durand P.M."/>
        </authorList>
    </citation>
    <scope>NUCLEOTIDE SEQUENCE [LARGE SCALE GENOMIC DNA]</scope>
    <source>
        <strain evidence="2 3">NIES-571</strain>
    </source>
</reference>
<feature type="non-terminal residue" evidence="2">
    <location>
        <position position="1"/>
    </location>
</feature>
<evidence type="ECO:0000259" key="1">
    <source>
        <dbReference type="Pfam" id="PF01765"/>
    </source>
</evidence>
<keyword evidence="3" id="KW-1185">Reference proteome</keyword>
<evidence type="ECO:0000313" key="3">
    <source>
        <dbReference type="Proteomes" id="UP000236333"/>
    </source>
</evidence>
<accession>A0A2J8A4P7</accession>